<feature type="transmembrane region" description="Helical" evidence="6">
    <location>
        <begin position="83"/>
        <end position="105"/>
    </location>
</feature>
<keyword evidence="4 6" id="KW-1133">Transmembrane helix</keyword>
<dbReference type="RefSeq" id="WP_013117599.1">
    <property type="nucleotide sequence ID" value="NC_014151.1"/>
</dbReference>
<keyword evidence="8" id="KW-1185">Reference proteome</keyword>
<feature type="transmembrane region" description="Helical" evidence="6">
    <location>
        <begin position="12"/>
        <end position="32"/>
    </location>
</feature>
<reference evidence="7 8" key="1">
    <citation type="journal article" date="2010" name="Stand. Genomic Sci.">
        <title>Complete genome sequence of Cellulomonas flavigena type strain (134).</title>
        <authorList>
            <person name="Abt B."/>
            <person name="Foster B."/>
            <person name="Lapidus A."/>
            <person name="Clum A."/>
            <person name="Sun H."/>
            <person name="Pukall R."/>
            <person name="Lucas S."/>
            <person name="Glavina Del Rio T."/>
            <person name="Nolan M."/>
            <person name="Tice H."/>
            <person name="Cheng J.F."/>
            <person name="Pitluck S."/>
            <person name="Liolios K."/>
            <person name="Ivanova N."/>
            <person name="Mavromatis K."/>
            <person name="Ovchinnikova G."/>
            <person name="Pati A."/>
            <person name="Goodwin L."/>
            <person name="Chen A."/>
            <person name="Palaniappan K."/>
            <person name="Land M."/>
            <person name="Hauser L."/>
            <person name="Chang Y.J."/>
            <person name="Jeffries C.D."/>
            <person name="Rohde M."/>
            <person name="Goker M."/>
            <person name="Woyke T."/>
            <person name="Bristow J."/>
            <person name="Eisen J.A."/>
            <person name="Markowitz V."/>
            <person name="Hugenholtz P."/>
            <person name="Kyrpides N.C."/>
            <person name="Klenk H.P."/>
        </authorList>
    </citation>
    <scope>NUCLEOTIDE SEQUENCE [LARGE SCALE GENOMIC DNA]</scope>
    <source>
        <strain evidence="8">ATCC 482 / DSM 20109 / BCRC 11376 / JCM 18109 / NBRC 3775 / NCIMB 8073 / NRS 134</strain>
    </source>
</reference>
<feature type="transmembrane region" description="Helical" evidence="6">
    <location>
        <begin position="211"/>
        <end position="229"/>
    </location>
</feature>
<dbReference type="EMBL" id="CP001964">
    <property type="protein sequence ID" value="ADG75265.1"/>
    <property type="molecule type" value="Genomic_DNA"/>
</dbReference>
<evidence type="ECO:0000256" key="2">
    <source>
        <dbReference type="ARBA" id="ARBA00022475"/>
    </source>
</evidence>
<dbReference type="HOGENOM" id="CLU_044049_0_0_11"/>
<name>D5UHE4_CELFN</name>
<evidence type="ECO:0008006" key="9">
    <source>
        <dbReference type="Google" id="ProtNLM"/>
    </source>
</evidence>
<feature type="transmembrane region" description="Helical" evidence="6">
    <location>
        <begin position="381"/>
        <end position="405"/>
    </location>
</feature>
<dbReference type="PANTHER" id="PTHR30250:SF11">
    <property type="entry name" value="O-ANTIGEN TRANSPORTER-RELATED"/>
    <property type="match status" value="1"/>
</dbReference>
<gene>
    <name evidence="7" type="ordered locus">Cfla_2375</name>
</gene>
<evidence type="ECO:0000313" key="7">
    <source>
        <dbReference type="EMBL" id="ADG75265.1"/>
    </source>
</evidence>
<evidence type="ECO:0000256" key="1">
    <source>
        <dbReference type="ARBA" id="ARBA00004651"/>
    </source>
</evidence>
<dbReference type="InterPro" id="IPR050833">
    <property type="entry name" value="Poly_Biosynth_Transport"/>
</dbReference>
<comment type="subcellular location">
    <subcellularLocation>
        <location evidence="1">Cell membrane</location>
        <topology evidence="1">Multi-pass membrane protein</topology>
    </subcellularLocation>
</comment>
<keyword evidence="2" id="KW-1003">Cell membrane</keyword>
<accession>D5UHE4</accession>
<dbReference type="STRING" id="446466.Cfla_2375"/>
<feature type="transmembrane region" description="Helical" evidence="6">
    <location>
        <begin position="325"/>
        <end position="344"/>
    </location>
</feature>
<feature type="transmembrane region" description="Helical" evidence="6">
    <location>
        <begin position="111"/>
        <end position="130"/>
    </location>
</feature>
<feature type="transmembrane region" description="Helical" evidence="6">
    <location>
        <begin position="44"/>
        <end position="62"/>
    </location>
</feature>
<feature type="transmembrane region" description="Helical" evidence="6">
    <location>
        <begin position="356"/>
        <end position="375"/>
    </location>
</feature>
<evidence type="ECO:0000256" key="3">
    <source>
        <dbReference type="ARBA" id="ARBA00022692"/>
    </source>
</evidence>
<dbReference type="eggNOG" id="COG0728">
    <property type="taxonomic scope" value="Bacteria"/>
</dbReference>
<dbReference type="GO" id="GO:0005886">
    <property type="term" value="C:plasma membrane"/>
    <property type="evidence" value="ECO:0007669"/>
    <property type="project" value="UniProtKB-SubCell"/>
</dbReference>
<feature type="transmembrane region" description="Helical" evidence="6">
    <location>
        <begin position="286"/>
        <end position="313"/>
    </location>
</feature>
<proteinExistence type="predicted"/>
<organism evidence="7 8">
    <name type="scientific">Cellulomonas flavigena (strain ATCC 482 / DSM 20109 / BCRC 11376 / JCM 18109 / NBRC 3775 / NCIMB 8073 / NRS 134)</name>
    <dbReference type="NCBI Taxonomy" id="446466"/>
    <lineage>
        <taxon>Bacteria</taxon>
        <taxon>Bacillati</taxon>
        <taxon>Actinomycetota</taxon>
        <taxon>Actinomycetes</taxon>
        <taxon>Micrococcales</taxon>
        <taxon>Cellulomonadaceae</taxon>
        <taxon>Cellulomonas</taxon>
    </lineage>
</organism>
<dbReference type="AlphaFoldDB" id="D5UHE4"/>
<dbReference type="Proteomes" id="UP000000849">
    <property type="component" value="Chromosome"/>
</dbReference>
<evidence type="ECO:0000256" key="5">
    <source>
        <dbReference type="ARBA" id="ARBA00023136"/>
    </source>
</evidence>
<dbReference type="KEGG" id="cfl:Cfla_2375"/>
<evidence type="ECO:0000256" key="6">
    <source>
        <dbReference type="SAM" id="Phobius"/>
    </source>
</evidence>
<evidence type="ECO:0000256" key="4">
    <source>
        <dbReference type="ARBA" id="ARBA00022989"/>
    </source>
</evidence>
<dbReference type="OrthoDB" id="5241534at2"/>
<dbReference type="PANTHER" id="PTHR30250">
    <property type="entry name" value="PST FAMILY PREDICTED COLANIC ACID TRANSPORTER"/>
    <property type="match status" value="1"/>
</dbReference>
<protein>
    <recommendedName>
        <fullName evidence="9">Polysaccharide biosynthesis protein</fullName>
    </recommendedName>
</protein>
<evidence type="ECO:0000313" key="8">
    <source>
        <dbReference type="Proteomes" id="UP000000849"/>
    </source>
</evidence>
<keyword evidence="5 6" id="KW-0472">Membrane</keyword>
<feature type="transmembrane region" description="Helical" evidence="6">
    <location>
        <begin position="142"/>
        <end position="166"/>
    </location>
</feature>
<feature type="transmembrane region" description="Helical" evidence="6">
    <location>
        <begin position="172"/>
        <end position="191"/>
    </location>
</feature>
<keyword evidence="3 6" id="KW-0812">Transmembrane</keyword>
<sequence>MSPRVPGRDSPVWVLVGTGVAGVATYVLLVAVGRALGTVRYGDFSIFWTFVVVVSIGAFLPVEQLVARQVARGAQTVRRLLTAGVRAAGVVGAVVLALVAVGVALRPATGALTTACSVVVVAAFAVQFAGRGVLAGRRDLRGYAVVLAVDTLGRALAAAVLAAAGVRSVGPYLVAVTASCAASAVTAWFLARRSCEVVAAPAGPQHGGRGLGRDLVWLVVAGTCMQLLFNSPVPAAAAADAFPGVLLAVLSIVRVPVFVFQGAQAGYVARIAGLALRGPAAELRRLLLVVGGAAVAVGAATVAGAVLVGPWAVRTAFGPEYDVTRTLVVLAAAGVACYLCAAVLNDVAVALGAHRAIAVAWPLAVAVGVTSYLLASDPLRAVTLPLTLGGATAALVLGPVVLARVRHAPRPVTQREKHRA</sequence>